<name>A0ABT8ELS3_9BURK</name>
<dbReference type="EMBL" id="JAJHNU010000003">
    <property type="protein sequence ID" value="MDN4122045.1"/>
    <property type="molecule type" value="Genomic_DNA"/>
</dbReference>
<dbReference type="InterPro" id="IPR016187">
    <property type="entry name" value="CTDL_fold"/>
</dbReference>
<feature type="domain" description="Sulfatase-modifying factor enzyme-like" evidence="2">
    <location>
        <begin position="103"/>
        <end position="305"/>
    </location>
</feature>
<keyword evidence="1" id="KW-0175">Coiled coil</keyword>
<dbReference type="Pfam" id="PF03781">
    <property type="entry name" value="FGE-sulfatase"/>
    <property type="match status" value="1"/>
</dbReference>
<organism evidence="3 4">
    <name type="scientific">Alcaligenes endophyticus</name>
    <dbReference type="NCBI Taxonomy" id="1929088"/>
    <lineage>
        <taxon>Bacteria</taxon>
        <taxon>Pseudomonadati</taxon>
        <taxon>Pseudomonadota</taxon>
        <taxon>Betaproteobacteria</taxon>
        <taxon>Burkholderiales</taxon>
        <taxon>Alcaligenaceae</taxon>
        <taxon>Alcaligenes</taxon>
    </lineage>
</organism>
<evidence type="ECO:0000313" key="4">
    <source>
        <dbReference type="Proteomes" id="UP001168613"/>
    </source>
</evidence>
<proteinExistence type="predicted"/>
<reference evidence="3" key="1">
    <citation type="submission" date="2021-11" db="EMBL/GenBank/DDBJ databases">
        <title>Draft genome sequence of Alcaligenes endophyticus type strain CCUG 75668T.</title>
        <authorList>
            <person name="Salva-Serra F."/>
            <person name="Duran R.E."/>
            <person name="Seeger M."/>
            <person name="Moore E.R.B."/>
            <person name="Jaen-Luchoro D."/>
        </authorList>
    </citation>
    <scope>NUCLEOTIDE SEQUENCE</scope>
    <source>
        <strain evidence="3">CCUG 75668</strain>
    </source>
</reference>
<feature type="coiled-coil region" evidence="1">
    <location>
        <begin position="355"/>
        <end position="382"/>
    </location>
</feature>
<evidence type="ECO:0000256" key="1">
    <source>
        <dbReference type="SAM" id="Coils"/>
    </source>
</evidence>
<dbReference type="RefSeq" id="WP_266122951.1">
    <property type="nucleotide sequence ID" value="NZ_JAJHNU010000003.1"/>
</dbReference>
<comment type="caution">
    <text evidence="3">The sequence shown here is derived from an EMBL/GenBank/DDBJ whole genome shotgun (WGS) entry which is preliminary data.</text>
</comment>
<dbReference type="InterPro" id="IPR051043">
    <property type="entry name" value="Sulfatase_Mod_Factor_Kinase"/>
</dbReference>
<dbReference type="Gene3D" id="3.90.1580.10">
    <property type="entry name" value="paralog of FGE (formylglycine-generating enzyme)"/>
    <property type="match status" value="1"/>
</dbReference>
<dbReference type="InterPro" id="IPR042095">
    <property type="entry name" value="SUMF_sf"/>
</dbReference>
<evidence type="ECO:0000259" key="2">
    <source>
        <dbReference type="Pfam" id="PF03781"/>
    </source>
</evidence>
<dbReference type="InterPro" id="IPR005532">
    <property type="entry name" value="SUMF_dom"/>
</dbReference>
<dbReference type="SUPFAM" id="SSF56436">
    <property type="entry name" value="C-type lectin-like"/>
    <property type="match status" value="1"/>
</dbReference>
<gene>
    <name evidence="3" type="ORF">LMS43_12170</name>
</gene>
<evidence type="ECO:0000313" key="3">
    <source>
        <dbReference type="EMBL" id="MDN4122045.1"/>
    </source>
</evidence>
<dbReference type="Proteomes" id="UP001168613">
    <property type="component" value="Unassembled WGS sequence"/>
</dbReference>
<dbReference type="PANTHER" id="PTHR23150:SF19">
    <property type="entry name" value="FORMYLGLYCINE-GENERATING ENZYME"/>
    <property type="match status" value="1"/>
</dbReference>
<accession>A0ABT8ELS3</accession>
<sequence length="517" mass="58126">MNYKLIVQSLLLGTSVIVGPVGAQAWEPRFYNPQPLENDVVLPMPCDGSMVFRKVYVPASKPLDDLPIHVGQDSEEWGYVEQTRPDFIAGSFTEKQGKGSTRYYLMAKYELSQLQYQAVMNAECPKAKNSGRLPQTELNWMDAMQFAHRYNQWLRENALNRLPAEDGTAGFVRLPTEIEWEFAARGGVELGQSDFRGLTYPMPEGLNQYEWYGGAQSSNGKVQLTGLLKPNPLGLHDMLGNVDELIFESFRLNKLDRQHGQAGGFIVRGANYLSPAADLRSALRKEQAYYGQSGPTQSKTTGARFALVSTALTSRDRVAAIEKNWQELGTGAGESQQDHNGAVQQLGKLATEVEDEGLKVQLKDLELQLRAAKQRQEEARDSAIQSDLELGAFLCTKLKDDGLYLENLERNFELNCKGDLADATCERREAGLKEQQDRVHKLGRYYADSLIRSGNLYGQTLISQQVPLLQELMERNPSQRQLLPYLQAHWITQQAYLKNGQIDVKKWSQACKQVKLP</sequence>
<dbReference type="PANTHER" id="PTHR23150">
    <property type="entry name" value="SULFATASE MODIFYING FACTOR 1, 2"/>
    <property type="match status" value="1"/>
</dbReference>
<keyword evidence="4" id="KW-1185">Reference proteome</keyword>
<protein>
    <submittedName>
        <fullName evidence="3">Formylglycine-generating enzyme family protein</fullName>
    </submittedName>
</protein>